<accession>A0A4Q7KGJ8</accession>
<evidence type="ECO:0000313" key="2">
    <source>
        <dbReference type="Proteomes" id="UP000294257"/>
    </source>
</evidence>
<reference evidence="1 2" key="1">
    <citation type="submission" date="2019-02" db="EMBL/GenBank/DDBJ databases">
        <title>Genomic Encyclopedia of Type Strains, Phase IV (KMG-IV): sequencing the most valuable type-strain genomes for metagenomic binning, comparative biology and taxonomic classification.</title>
        <authorList>
            <person name="Goeker M."/>
        </authorList>
    </citation>
    <scope>NUCLEOTIDE SEQUENCE [LARGE SCALE GENOMIC DNA]</scope>
    <source>
        <strain evidence="1 2">DSM 101727</strain>
    </source>
</reference>
<sequence length="45" mass="4987">MLRYKEMVTPRLLPTIRHAVKASVPPSDGRSGVTAAELDRLALIR</sequence>
<name>A0A4Q7KGJ8_9PSEU</name>
<organism evidence="1 2">
    <name type="scientific">Herbihabitans rhizosphaerae</name>
    <dbReference type="NCBI Taxonomy" id="1872711"/>
    <lineage>
        <taxon>Bacteria</taxon>
        <taxon>Bacillati</taxon>
        <taxon>Actinomycetota</taxon>
        <taxon>Actinomycetes</taxon>
        <taxon>Pseudonocardiales</taxon>
        <taxon>Pseudonocardiaceae</taxon>
        <taxon>Herbihabitans</taxon>
    </lineage>
</organism>
<dbReference type="AlphaFoldDB" id="A0A4Q7KGJ8"/>
<gene>
    <name evidence="1" type="ORF">EV193_110120</name>
</gene>
<comment type="caution">
    <text evidence="1">The sequence shown here is derived from an EMBL/GenBank/DDBJ whole genome shotgun (WGS) entry which is preliminary data.</text>
</comment>
<dbReference type="EMBL" id="SGWQ01000010">
    <property type="protein sequence ID" value="RZS33970.1"/>
    <property type="molecule type" value="Genomic_DNA"/>
</dbReference>
<keyword evidence="2" id="KW-1185">Reference proteome</keyword>
<dbReference type="Proteomes" id="UP000294257">
    <property type="component" value="Unassembled WGS sequence"/>
</dbReference>
<evidence type="ECO:0000313" key="1">
    <source>
        <dbReference type="EMBL" id="RZS33970.1"/>
    </source>
</evidence>
<protein>
    <submittedName>
        <fullName evidence="1">Uncharacterized protein</fullName>
    </submittedName>
</protein>
<proteinExistence type="predicted"/>